<dbReference type="RefSeq" id="WP_252851655.1">
    <property type="nucleotide sequence ID" value="NZ_JAMXLR010000024.1"/>
</dbReference>
<dbReference type="Proteomes" id="UP001155241">
    <property type="component" value="Unassembled WGS sequence"/>
</dbReference>
<keyword evidence="1" id="KW-0742">SOS response</keyword>
<dbReference type="EMBL" id="JAMXLR010000024">
    <property type="protein sequence ID" value="MCO6043550.1"/>
    <property type="molecule type" value="Genomic_DNA"/>
</dbReference>
<reference evidence="4" key="1">
    <citation type="submission" date="2022-06" db="EMBL/GenBank/DDBJ databases">
        <title>Aeoliella straminimaris, a novel planctomycete from sediments.</title>
        <authorList>
            <person name="Vitorino I.R."/>
            <person name="Lage O.M."/>
        </authorList>
    </citation>
    <scope>NUCLEOTIDE SEQUENCE</scope>
    <source>
        <strain evidence="4">ICT_H6.2</strain>
    </source>
</reference>
<evidence type="ECO:0000256" key="1">
    <source>
        <dbReference type="ARBA" id="ARBA00023236"/>
    </source>
</evidence>
<protein>
    <submittedName>
        <fullName evidence="4">UvrB/UvrC motif-containing protein</fullName>
    </submittedName>
</protein>
<organism evidence="4 5">
    <name type="scientific">Aeoliella straminimaris</name>
    <dbReference type="NCBI Taxonomy" id="2954799"/>
    <lineage>
        <taxon>Bacteria</taxon>
        <taxon>Pseudomonadati</taxon>
        <taxon>Planctomycetota</taxon>
        <taxon>Planctomycetia</taxon>
        <taxon>Pirellulales</taxon>
        <taxon>Lacipirellulaceae</taxon>
        <taxon>Aeoliella</taxon>
    </lineage>
</organism>
<keyword evidence="5" id="KW-1185">Reference proteome</keyword>
<dbReference type="AlphaFoldDB" id="A0A9X2F767"/>
<sequence>MSPDIDPILREWAFQPEEVTVRSIRADDGTERIQLRLDLGILQMHVDGRPDGQRVNDCESWLDYHRQQQEQHDQANPDAARYLLEPEDCVELLREGVQYYHRYLSFWHLGRYELCARDTSRNLALFRFVRNHARNDRDKLQFDQWRPYVTMMHARAVATPLVDLEEWEAAINVIDAGIRGLEEFLGDYGQENQADRLGELQYLRRWRKDVVTKSGGGGEDDDESLDPVEQVRSQLEEAIAEERYEEAADLRDQLRRLEDPQPPQLP</sequence>
<dbReference type="InterPro" id="IPR036876">
    <property type="entry name" value="UVR_dom_sf"/>
</dbReference>
<evidence type="ECO:0000256" key="2">
    <source>
        <dbReference type="SAM" id="MobiDB-lite"/>
    </source>
</evidence>
<comment type="caution">
    <text evidence="4">The sequence shown here is derived from an EMBL/GenBank/DDBJ whole genome shotgun (WGS) entry which is preliminary data.</text>
</comment>
<dbReference type="PROSITE" id="PS50151">
    <property type="entry name" value="UVR"/>
    <property type="match status" value="1"/>
</dbReference>
<dbReference type="InterPro" id="IPR001943">
    <property type="entry name" value="UVR_dom"/>
</dbReference>
<dbReference type="Pfam" id="PF02151">
    <property type="entry name" value="UVR"/>
    <property type="match status" value="1"/>
</dbReference>
<keyword evidence="1" id="KW-0227">DNA damage</keyword>
<proteinExistence type="predicted"/>
<feature type="region of interest" description="Disordered" evidence="2">
    <location>
        <begin position="212"/>
        <end position="237"/>
    </location>
</feature>
<evidence type="ECO:0000313" key="5">
    <source>
        <dbReference type="Proteomes" id="UP001155241"/>
    </source>
</evidence>
<accession>A0A9X2F767</accession>
<feature type="domain" description="UVR" evidence="3">
    <location>
        <begin position="225"/>
        <end position="260"/>
    </location>
</feature>
<gene>
    <name evidence="4" type="ORF">NG895_06485</name>
</gene>
<dbReference type="GO" id="GO:0009432">
    <property type="term" value="P:SOS response"/>
    <property type="evidence" value="ECO:0007669"/>
    <property type="project" value="UniProtKB-KW"/>
</dbReference>
<dbReference type="Gene3D" id="4.10.860.10">
    <property type="entry name" value="UVR domain"/>
    <property type="match status" value="1"/>
</dbReference>
<evidence type="ECO:0000313" key="4">
    <source>
        <dbReference type="EMBL" id="MCO6043550.1"/>
    </source>
</evidence>
<name>A0A9X2F767_9BACT</name>
<dbReference type="SUPFAM" id="SSF46600">
    <property type="entry name" value="C-terminal UvrC-binding domain of UvrB"/>
    <property type="match status" value="1"/>
</dbReference>
<evidence type="ECO:0000259" key="3">
    <source>
        <dbReference type="PROSITE" id="PS50151"/>
    </source>
</evidence>